<evidence type="ECO:0000256" key="1">
    <source>
        <dbReference type="ARBA" id="ARBA00000349"/>
    </source>
</evidence>
<evidence type="ECO:0000256" key="3">
    <source>
        <dbReference type="ARBA" id="ARBA00010609"/>
    </source>
</evidence>
<dbReference type="PROSITE" id="PS00080">
    <property type="entry name" value="MULTICOPPER_OXIDASE2"/>
    <property type="match status" value="1"/>
</dbReference>
<evidence type="ECO:0000313" key="15">
    <source>
        <dbReference type="Proteomes" id="UP000800035"/>
    </source>
</evidence>
<keyword evidence="7" id="KW-0186">Copper</keyword>
<protein>
    <recommendedName>
        <fullName evidence="4">laccase</fullName>
        <ecNumber evidence="4">1.10.3.2</ecNumber>
    </recommendedName>
</protein>
<keyword evidence="8" id="KW-0325">Glycoprotein</keyword>
<dbReference type="CDD" id="cd13901">
    <property type="entry name" value="CuRO_3_MaLCC_like"/>
    <property type="match status" value="1"/>
</dbReference>
<dbReference type="EMBL" id="ML977010">
    <property type="protein sequence ID" value="KAF1952506.1"/>
    <property type="molecule type" value="Genomic_DNA"/>
</dbReference>
<accession>A0A6A5TNY0</accession>
<feature type="domain" description="Plastocyanin-like" evidence="11">
    <location>
        <begin position="196"/>
        <end position="347"/>
    </location>
</feature>
<comment type="cofactor">
    <cofactor evidence="2">
        <name>Cu cation</name>
        <dbReference type="ChEBI" id="CHEBI:23378"/>
    </cofactor>
</comment>
<dbReference type="InterPro" id="IPR045087">
    <property type="entry name" value="Cu-oxidase_fam"/>
</dbReference>
<dbReference type="InterPro" id="IPR001117">
    <property type="entry name" value="Cu-oxidase_2nd"/>
</dbReference>
<comment type="catalytic activity">
    <reaction evidence="1">
        <text>4 hydroquinone + O2 = 4 benzosemiquinone + 2 H2O</text>
        <dbReference type="Rhea" id="RHEA:11276"/>
        <dbReference type="ChEBI" id="CHEBI:15377"/>
        <dbReference type="ChEBI" id="CHEBI:15379"/>
        <dbReference type="ChEBI" id="CHEBI:17594"/>
        <dbReference type="ChEBI" id="CHEBI:17977"/>
        <dbReference type="EC" id="1.10.3.2"/>
    </reaction>
</comment>
<evidence type="ECO:0000256" key="8">
    <source>
        <dbReference type="ARBA" id="ARBA00023180"/>
    </source>
</evidence>
<dbReference type="PANTHER" id="PTHR11709">
    <property type="entry name" value="MULTI-COPPER OXIDASE"/>
    <property type="match status" value="1"/>
</dbReference>
<dbReference type="GO" id="GO:0046274">
    <property type="term" value="P:lignin catabolic process"/>
    <property type="evidence" value="ECO:0007669"/>
    <property type="project" value="UniProtKB-KW"/>
</dbReference>
<dbReference type="GO" id="GO:0052716">
    <property type="term" value="F:hydroquinone:oxygen oxidoreductase activity"/>
    <property type="evidence" value="ECO:0007669"/>
    <property type="project" value="UniProtKB-EC"/>
</dbReference>
<evidence type="ECO:0000259" key="13">
    <source>
        <dbReference type="Pfam" id="PF07732"/>
    </source>
</evidence>
<keyword evidence="9" id="KW-0439">Lignin degradation</keyword>
<dbReference type="FunFam" id="2.60.40.420:FF:000021">
    <property type="entry name" value="Extracellular dihydrogeodin oxidase/laccase"/>
    <property type="match status" value="1"/>
</dbReference>
<comment type="similarity">
    <text evidence="3">Belongs to the multicopper oxidase family.</text>
</comment>
<keyword evidence="5" id="KW-0479">Metal-binding</keyword>
<dbReference type="PANTHER" id="PTHR11709:SF87">
    <property type="entry name" value="LACCASE"/>
    <property type="match status" value="1"/>
</dbReference>
<keyword evidence="15" id="KW-1185">Reference proteome</keyword>
<dbReference type="Pfam" id="PF07731">
    <property type="entry name" value="Cu-oxidase_2"/>
    <property type="match status" value="1"/>
</dbReference>
<name>A0A6A5TNY0_9PLEO</name>
<dbReference type="FunFam" id="2.60.40.420:FF:000045">
    <property type="entry name" value="Laccase 2"/>
    <property type="match status" value="1"/>
</dbReference>
<dbReference type="Gene3D" id="2.60.40.420">
    <property type="entry name" value="Cupredoxins - blue copper proteins"/>
    <property type="match status" value="3"/>
</dbReference>
<evidence type="ECO:0000256" key="9">
    <source>
        <dbReference type="ARBA" id="ARBA00023185"/>
    </source>
</evidence>
<feature type="compositionally biased region" description="Low complexity" evidence="10">
    <location>
        <begin position="12"/>
        <end position="24"/>
    </location>
</feature>
<dbReference type="EC" id="1.10.3.2" evidence="4"/>
<evidence type="ECO:0000259" key="11">
    <source>
        <dbReference type="Pfam" id="PF00394"/>
    </source>
</evidence>
<dbReference type="InterPro" id="IPR008972">
    <property type="entry name" value="Cupredoxin"/>
</dbReference>
<keyword evidence="6" id="KW-0560">Oxidoreductase</keyword>
<proteinExistence type="inferred from homology"/>
<dbReference type="CDD" id="cd13854">
    <property type="entry name" value="CuRO_1_MaLCC_like"/>
    <property type="match status" value="1"/>
</dbReference>
<feature type="region of interest" description="Disordered" evidence="10">
    <location>
        <begin position="1"/>
        <end position="24"/>
    </location>
</feature>
<dbReference type="AlphaFoldDB" id="A0A6A5TNY0"/>
<dbReference type="Pfam" id="PF07732">
    <property type="entry name" value="Cu-oxidase_3"/>
    <property type="match status" value="1"/>
</dbReference>
<evidence type="ECO:0000256" key="6">
    <source>
        <dbReference type="ARBA" id="ARBA00023002"/>
    </source>
</evidence>
<dbReference type="SUPFAM" id="SSF49503">
    <property type="entry name" value="Cupredoxins"/>
    <property type="match status" value="3"/>
</dbReference>
<sequence>MGQPTTLAKRQASTTTSAASTSTSRVADSACTNGPFTRQCWGNGFSAATDFDAKWPVTGKTVSYTFELVNKTCNPDGFGERPCQLFNGQFPGPTIRANWGDRVTVTFKNSLQTNGTGIHWHGIRQLNTGTEDGVPGITECPLAPGQTKTYTWLATQFGTTWFHSHFSAQYGDGATGQIIIDGPASSNYDIDLGAFPLTDWYYRDSWFIGRQAHANLQRASPPPPADTILINGTNIGNNGATGTYSKTTGLVAGKKYRLRLINSSVDNALRVSLDGHPFTVITSDLVPIKPWTTEWIMLAVGQRYDVIFTATSANAGKNFWLRVNYAAECRGSGNNRPKAQGIFSYTNANNDLPTSSAFTEPLDCNEPLSNLVPWVSNTVDSAAFLNQVGQLNVDISVAGVNGNGQNIVIWGVNLSAIDVTWEKPTTQYVKDGNTNYPSTFNLIELPTEGIWSYWIIQEPVNTRVPIPHPIHLHGHDFYVIGSGTGVFDKNNSPPGLKWTNPPRRDTAILPGTGWLAIAFPTDNPGAWLMHCHIAWHVSDGLAVQFLEAKGSSKFPKGDGAWDETCRSWNTFQATMPFPKSDSGLKLVKDSIL</sequence>
<dbReference type="GO" id="GO:0005507">
    <property type="term" value="F:copper ion binding"/>
    <property type="evidence" value="ECO:0007669"/>
    <property type="project" value="InterPro"/>
</dbReference>
<feature type="domain" description="Plastocyanin-like" evidence="12">
    <location>
        <begin position="423"/>
        <end position="550"/>
    </location>
</feature>
<dbReference type="InterPro" id="IPR002355">
    <property type="entry name" value="Cu_oxidase_Cu_BS"/>
</dbReference>
<organism evidence="14 15">
    <name type="scientific">Byssothecium circinans</name>
    <dbReference type="NCBI Taxonomy" id="147558"/>
    <lineage>
        <taxon>Eukaryota</taxon>
        <taxon>Fungi</taxon>
        <taxon>Dikarya</taxon>
        <taxon>Ascomycota</taxon>
        <taxon>Pezizomycotina</taxon>
        <taxon>Dothideomycetes</taxon>
        <taxon>Pleosporomycetidae</taxon>
        <taxon>Pleosporales</taxon>
        <taxon>Massarineae</taxon>
        <taxon>Massarinaceae</taxon>
        <taxon>Byssothecium</taxon>
    </lineage>
</organism>
<evidence type="ECO:0000256" key="7">
    <source>
        <dbReference type="ARBA" id="ARBA00023008"/>
    </source>
</evidence>
<dbReference type="InterPro" id="IPR033138">
    <property type="entry name" value="Cu_oxidase_CS"/>
</dbReference>
<feature type="domain" description="Plastocyanin-like" evidence="13">
    <location>
        <begin position="70"/>
        <end position="183"/>
    </location>
</feature>
<dbReference type="OrthoDB" id="2121828at2759"/>
<dbReference type="Proteomes" id="UP000800035">
    <property type="component" value="Unassembled WGS sequence"/>
</dbReference>
<evidence type="ECO:0000256" key="4">
    <source>
        <dbReference type="ARBA" id="ARBA00012297"/>
    </source>
</evidence>
<evidence type="ECO:0000256" key="2">
    <source>
        <dbReference type="ARBA" id="ARBA00001935"/>
    </source>
</evidence>
<dbReference type="InterPro" id="IPR011706">
    <property type="entry name" value="Cu-oxidase_C"/>
</dbReference>
<evidence type="ECO:0000256" key="10">
    <source>
        <dbReference type="SAM" id="MobiDB-lite"/>
    </source>
</evidence>
<dbReference type="PROSITE" id="PS00079">
    <property type="entry name" value="MULTICOPPER_OXIDASE1"/>
    <property type="match status" value="1"/>
</dbReference>
<evidence type="ECO:0000256" key="5">
    <source>
        <dbReference type="ARBA" id="ARBA00022723"/>
    </source>
</evidence>
<dbReference type="CDD" id="cd13880">
    <property type="entry name" value="CuRO_2_MaLCC_like"/>
    <property type="match status" value="1"/>
</dbReference>
<reference evidence="14" key="1">
    <citation type="journal article" date="2020" name="Stud. Mycol.">
        <title>101 Dothideomycetes genomes: a test case for predicting lifestyles and emergence of pathogens.</title>
        <authorList>
            <person name="Haridas S."/>
            <person name="Albert R."/>
            <person name="Binder M."/>
            <person name="Bloem J."/>
            <person name="Labutti K."/>
            <person name="Salamov A."/>
            <person name="Andreopoulos B."/>
            <person name="Baker S."/>
            <person name="Barry K."/>
            <person name="Bills G."/>
            <person name="Bluhm B."/>
            <person name="Cannon C."/>
            <person name="Castanera R."/>
            <person name="Culley D."/>
            <person name="Daum C."/>
            <person name="Ezra D."/>
            <person name="Gonzalez J."/>
            <person name="Henrissat B."/>
            <person name="Kuo A."/>
            <person name="Liang C."/>
            <person name="Lipzen A."/>
            <person name="Lutzoni F."/>
            <person name="Magnuson J."/>
            <person name="Mondo S."/>
            <person name="Nolan M."/>
            <person name="Ohm R."/>
            <person name="Pangilinan J."/>
            <person name="Park H.-J."/>
            <person name="Ramirez L."/>
            <person name="Alfaro M."/>
            <person name="Sun H."/>
            <person name="Tritt A."/>
            <person name="Yoshinaga Y."/>
            <person name="Zwiers L.-H."/>
            <person name="Turgeon B."/>
            <person name="Goodwin S."/>
            <person name="Spatafora J."/>
            <person name="Crous P."/>
            <person name="Grigoriev I."/>
        </authorList>
    </citation>
    <scope>NUCLEOTIDE SEQUENCE</scope>
    <source>
        <strain evidence="14">CBS 675.92</strain>
    </source>
</reference>
<dbReference type="Pfam" id="PF00394">
    <property type="entry name" value="Cu-oxidase"/>
    <property type="match status" value="1"/>
</dbReference>
<evidence type="ECO:0000259" key="12">
    <source>
        <dbReference type="Pfam" id="PF07731"/>
    </source>
</evidence>
<dbReference type="InterPro" id="IPR011707">
    <property type="entry name" value="Cu-oxidase-like_N"/>
</dbReference>
<gene>
    <name evidence="14" type="ORF">CC80DRAFT_422174</name>
</gene>
<evidence type="ECO:0000313" key="14">
    <source>
        <dbReference type="EMBL" id="KAF1952506.1"/>
    </source>
</evidence>